<protein>
    <submittedName>
        <fullName evidence="1">Uncharacterized protein</fullName>
    </submittedName>
</protein>
<name>A0A0V1CCP1_TRIBR</name>
<dbReference type="AlphaFoldDB" id="A0A0V1CCP1"/>
<evidence type="ECO:0000313" key="2">
    <source>
        <dbReference type="Proteomes" id="UP000054653"/>
    </source>
</evidence>
<organism evidence="1 2">
    <name type="scientific">Trichinella britovi</name>
    <name type="common">Parasitic roundworm</name>
    <dbReference type="NCBI Taxonomy" id="45882"/>
    <lineage>
        <taxon>Eukaryota</taxon>
        <taxon>Metazoa</taxon>
        <taxon>Ecdysozoa</taxon>
        <taxon>Nematoda</taxon>
        <taxon>Enoplea</taxon>
        <taxon>Dorylaimia</taxon>
        <taxon>Trichinellida</taxon>
        <taxon>Trichinellidae</taxon>
        <taxon>Trichinella</taxon>
    </lineage>
</organism>
<accession>A0A0V1CCP1</accession>
<dbReference type="Proteomes" id="UP000054653">
    <property type="component" value="Unassembled WGS sequence"/>
</dbReference>
<gene>
    <name evidence="1" type="ORF">T03_9837</name>
</gene>
<sequence>MRYGAKCLRIAETCLILWITAFKAYLNGLFKNINSFIYFIRNEMSNLELERFVEYDLLMENILIGRSLYMVENNFPTDFSNFMAAFITNMMLS</sequence>
<evidence type="ECO:0000313" key="1">
    <source>
        <dbReference type="EMBL" id="KRY47067.1"/>
    </source>
</evidence>
<reference evidence="1 2" key="1">
    <citation type="submission" date="2015-01" db="EMBL/GenBank/DDBJ databases">
        <title>Evolution of Trichinella species and genotypes.</title>
        <authorList>
            <person name="Korhonen P.K."/>
            <person name="Edoardo P."/>
            <person name="Giuseppe L.R."/>
            <person name="Gasser R.B."/>
        </authorList>
    </citation>
    <scope>NUCLEOTIDE SEQUENCE [LARGE SCALE GENOMIC DNA]</scope>
    <source>
        <strain evidence="1">ISS120</strain>
    </source>
</reference>
<keyword evidence="2" id="KW-1185">Reference proteome</keyword>
<dbReference type="EMBL" id="JYDI01000257">
    <property type="protein sequence ID" value="KRY47067.1"/>
    <property type="molecule type" value="Genomic_DNA"/>
</dbReference>
<comment type="caution">
    <text evidence="1">The sequence shown here is derived from an EMBL/GenBank/DDBJ whole genome shotgun (WGS) entry which is preliminary data.</text>
</comment>
<proteinExistence type="predicted"/>